<dbReference type="AlphaFoldDB" id="A0A1Q3FIQ0"/>
<protein>
    <submittedName>
        <fullName evidence="2">Uncharacterized protein</fullName>
    </submittedName>
</protein>
<sequence length="75" mass="8337">MVQDKSQQSSYSSSYKQQQQPENKSAFGNAQKMKFGSSTAGSNTFGKKEDHHGKANAAWGSTFKSRDHFVSMHFS</sequence>
<feature type="compositionally biased region" description="Low complexity" evidence="1">
    <location>
        <begin position="1"/>
        <end position="20"/>
    </location>
</feature>
<feature type="compositionally biased region" description="Polar residues" evidence="1">
    <location>
        <begin position="36"/>
        <end position="45"/>
    </location>
</feature>
<evidence type="ECO:0000313" key="2">
    <source>
        <dbReference type="EMBL" id="JAV27362.1"/>
    </source>
</evidence>
<reference evidence="2" key="1">
    <citation type="submission" date="2017-01" db="EMBL/GenBank/DDBJ databases">
        <title>A deep insight into the sialotranscriptome of adult male and female Cluex tarsalis mosquitoes.</title>
        <authorList>
            <person name="Ribeiro J.M."/>
            <person name="Moreira F."/>
            <person name="Bernard K.A."/>
            <person name="Calvo E."/>
        </authorList>
    </citation>
    <scope>NUCLEOTIDE SEQUENCE</scope>
    <source>
        <strain evidence="2">Kern County</strain>
        <tissue evidence="2">Salivary glands</tissue>
    </source>
</reference>
<accession>A0A1Q3FIQ0</accession>
<dbReference type="EMBL" id="GFDL01007683">
    <property type="protein sequence ID" value="JAV27362.1"/>
    <property type="molecule type" value="Transcribed_RNA"/>
</dbReference>
<proteinExistence type="predicted"/>
<name>A0A1Q3FIQ0_CULTA</name>
<feature type="region of interest" description="Disordered" evidence="1">
    <location>
        <begin position="1"/>
        <end position="62"/>
    </location>
</feature>
<evidence type="ECO:0000256" key="1">
    <source>
        <dbReference type="SAM" id="MobiDB-lite"/>
    </source>
</evidence>
<organism evidence="2">
    <name type="scientific">Culex tarsalis</name>
    <name type="common">Encephalitis mosquito</name>
    <dbReference type="NCBI Taxonomy" id="7177"/>
    <lineage>
        <taxon>Eukaryota</taxon>
        <taxon>Metazoa</taxon>
        <taxon>Ecdysozoa</taxon>
        <taxon>Arthropoda</taxon>
        <taxon>Hexapoda</taxon>
        <taxon>Insecta</taxon>
        <taxon>Pterygota</taxon>
        <taxon>Neoptera</taxon>
        <taxon>Endopterygota</taxon>
        <taxon>Diptera</taxon>
        <taxon>Nematocera</taxon>
        <taxon>Culicoidea</taxon>
        <taxon>Culicidae</taxon>
        <taxon>Culicinae</taxon>
        <taxon>Culicini</taxon>
        <taxon>Culex</taxon>
        <taxon>Culex</taxon>
    </lineage>
</organism>